<dbReference type="Gene3D" id="1.10.1740.10">
    <property type="match status" value="1"/>
</dbReference>
<comment type="caution">
    <text evidence="7">The sequence shown here is derived from an EMBL/GenBank/DDBJ whole genome shotgun (WGS) entry which is preliminary data.</text>
</comment>
<dbReference type="InterPro" id="IPR007627">
    <property type="entry name" value="RNA_pol_sigma70_r2"/>
</dbReference>
<evidence type="ECO:0000256" key="4">
    <source>
        <dbReference type="ARBA" id="ARBA00023163"/>
    </source>
</evidence>
<gene>
    <name evidence="7" type="ORF">SCD90_06505</name>
</gene>
<keyword evidence="8" id="KW-1185">Reference proteome</keyword>
<evidence type="ECO:0000256" key="2">
    <source>
        <dbReference type="ARBA" id="ARBA00023015"/>
    </source>
</evidence>
<dbReference type="InterPro" id="IPR036388">
    <property type="entry name" value="WH-like_DNA-bd_sf"/>
</dbReference>
<organism evidence="7 8">
    <name type="scientific">Terrihabitans rhizophilus</name>
    <dbReference type="NCBI Taxonomy" id="3092662"/>
    <lineage>
        <taxon>Bacteria</taxon>
        <taxon>Pseudomonadati</taxon>
        <taxon>Pseudomonadota</taxon>
        <taxon>Alphaproteobacteria</taxon>
        <taxon>Hyphomicrobiales</taxon>
        <taxon>Terrihabitans</taxon>
    </lineage>
</organism>
<dbReference type="Gene3D" id="1.10.10.10">
    <property type="entry name" value="Winged helix-like DNA-binding domain superfamily/Winged helix DNA-binding domain"/>
    <property type="match status" value="1"/>
</dbReference>
<evidence type="ECO:0000313" key="8">
    <source>
        <dbReference type="Proteomes" id="UP001274321"/>
    </source>
</evidence>
<feature type="domain" description="RNA polymerase sigma factor 70 region 4 type 2" evidence="6">
    <location>
        <begin position="103"/>
        <end position="155"/>
    </location>
</feature>
<proteinExistence type="inferred from homology"/>
<evidence type="ECO:0000313" key="7">
    <source>
        <dbReference type="EMBL" id="MDX6805708.1"/>
    </source>
</evidence>
<keyword evidence="3" id="KW-0731">Sigma factor</keyword>
<evidence type="ECO:0000259" key="6">
    <source>
        <dbReference type="Pfam" id="PF08281"/>
    </source>
</evidence>
<protein>
    <submittedName>
        <fullName evidence="7">Sigma-70 family RNA polymerase sigma factor</fullName>
    </submittedName>
</protein>
<dbReference type="InterPro" id="IPR013324">
    <property type="entry name" value="RNA_pol_sigma_r3/r4-like"/>
</dbReference>
<dbReference type="InterPro" id="IPR039425">
    <property type="entry name" value="RNA_pol_sigma-70-like"/>
</dbReference>
<feature type="domain" description="RNA polymerase sigma-70 region 2" evidence="5">
    <location>
        <begin position="13"/>
        <end position="75"/>
    </location>
</feature>
<sequence length="179" mass="19836">MDRSRTQFDILGHLPALQRYAWTLTRDWVEAEDLVHDALVQAYEGLGTFREDGDLRRWLFSVLHNTFINKKRSLKAHAARVERAAELADTSAQASQESHLRLAQVRAALLSLPEEQRSALHLVAIEGMPYQEAASTLGIPVGTLMSRLGRARAALRALEGEAPSNVVPFRRLGGIDDAG</sequence>
<dbReference type="Pfam" id="PF08281">
    <property type="entry name" value="Sigma70_r4_2"/>
    <property type="match status" value="1"/>
</dbReference>
<accession>A0ABU4RNB8</accession>
<dbReference type="SUPFAM" id="SSF88946">
    <property type="entry name" value="Sigma2 domain of RNA polymerase sigma factors"/>
    <property type="match status" value="1"/>
</dbReference>
<dbReference type="InterPro" id="IPR013325">
    <property type="entry name" value="RNA_pol_sigma_r2"/>
</dbReference>
<dbReference type="Proteomes" id="UP001274321">
    <property type="component" value="Unassembled WGS sequence"/>
</dbReference>
<dbReference type="EMBL" id="JAXAFJ010000002">
    <property type="protein sequence ID" value="MDX6805708.1"/>
    <property type="molecule type" value="Genomic_DNA"/>
</dbReference>
<dbReference type="CDD" id="cd06171">
    <property type="entry name" value="Sigma70_r4"/>
    <property type="match status" value="1"/>
</dbReference>
<reference evidence="7 8" key="1">
    <citation type="submission" date="2023-11" db="EMBL/GenBank/DDBJ databases">
        <authorList>
            <person name="Bao R."/>
        </authorList>
    </citation>
    <scope>NUCLEOTIDE SEQUENCE [LARGE SCALE GENOMIC DNA]</scope>
    <source>
        <strain evidence="7 8">PJ23</strain>
    </source>
</reference>
<dbReference type="Pfam" id="PF04542">
    <property type="entry name" value="Sigma70_r2"/>
    <property type="match status" value="1"/>
</dbReference>
<dbReference type="NCBIfam" id="NF009164">
    <property type="entry name" value="PRK12511.1"/>
    <property type="match status" value="1"/>
</dbReference>
<name>A0ABU4RNB8_9HYPH</name>
<comment type="similarity">
    <text evidence="1">Belongs to the sigma-70 factor family. ECF subfamily.</text>
</comment>
<keyword evidence="4" id="KW-0804">Transcription</keyword>
<dbReference type="RefSeq" id="WP_319843810.1">
    <property type="nucleotide sequence ID" value="NZ_JAXAFJ010000002.1"/>
</dbReference>
<keyword evidence="2" id="KW-0805">Transcription regulation</keyword>
<dbReference type="PANTHER" id="PTHR43133">
    <property type="entry name" value="RNA POLYMERASE ECF-TYPE SIGMA FACTO"/>
    <property type="match status" value="1"/>
</dbReference>
<dbReference type="SUPFAM" id="SSF88659">
    <property type="entry name" value="Sigma3 and sigma4 domains of RNA polymerase sigma factors"/>
    <property type="match status" value="1"/>
</dbReference>
<evidence type="ECO:0000259" key="5">
    <source>
        <dbReference type="Pfam" id="PF04542"/>
    </source>
</evidence>
<evidence type="ECO:0000256" key="1">
    <source>
        <dbReference type="ARBA" id="ARBA00010641"/>
    </source>
</evidence>
<evidence type="ECO:0000256" key="3">
    <source>
        <dbReference type="ARBA" id="ARBA00023082"/>
    </source>
</evidence>
<dbReference type="PANTHER" id="PTHR43133:SF25">
    <property type="entry name" value="RNA POLYMERASE SIGMA FACTOR RFAY-RELATED"/>
    <property type="match status" value="1"/>
</dbReference>
<dbReference type="InterPro" id="IPR014284">
    <property type="entry name" value="RNA_pol_sigma-70_dom"/>
</dbReference>
<dbReference type="NCBIfam" id="TIGR02937">
    <property type="entry name" value="sigma70-ECF"/>
    <property type="match status" value="1"/>
</dbReference>
<dbReference type="InterPro" id="IPR013249">
    <property type="entry name" value="RNA_pol_sigma70_r4_t2"/>
</dbReference>